<protein>
    <submittedName>
        <fullName evidence="2">Uncharacterized protein</fullName>
    </submittedName>
</protein>
<reference evidence="3" key="1">
    <citation type="journal article" date="2012" name="Nature">
        <title>A physical, genetic and functional sequence assembly of the barley genome.</title>
        <authorList>
            <consortium name="The International Barley Genome Sequencing Consortium"/>
            <person name="Mayer K.F."/>
            <person name="Waugh R."/>
            <person name="Brown J.W."/>
            <person name="Schulman A."/>
            <person name="Langridge P."/>
            <person name="Platzer M."/>
            <person name="Fincher G.B."/>
            <person name="Muehlbauer G.J."/>
            <person name="Sato K."/>
            <person name="Close T.J."/>
            <person name="Wise R.P."/>
            <person name="Stein N."/>
        </authorList>
    </citation>
    <scope>NUCLEOTIDE SEQUENCE [LARGE SCALE GENOMIC DNA]</scope>
    <source>
        <strain evidence="3">cv. Morex</strain>
    </source>
</reference>
<evidence type="ECO:0000313" key="3">
    <source>
        <dbReference type="Proteomes" id="UP000011116"/>
    </source>
</evidence>
<reference evidence="2" key="2">
    <citation type="submission" date="2020-10" db="EMBL/GenBank/DDBJ databases">
        <authorList>
            <person name="Scholz U."/>
            <person name="Mascher M."/>
            <person name="Fiebig A."/>
        </authorList>
    </citation>
    <scope>NUCLEOTIDE SEQUENCE [LARGE SCALE GENOMIC DNA]</scope>
    <source>
        <strain evidence="2">cv. Morex</strain>
    </source>
</reference>
<evidence type="ECO:0000313" key="2">
    <source>
        <dbReference type="EnsemblPlants" id="HORVU.MOREX.r3.2HG0217010.1.CDS1"/>
    </source>
</evidence>
<proteinExistence type="predicted"/>
<feature type="compositionally biased region" description="Basic and acidic residues" evidence="1">
    <location>
        <begin position="182"/>
        <end position="194"/>
    </location>
</feature>
<reference evidence="2" key="3">
    <citation type="submission" date="2022-01" db="UniProtKB">
        <authorList>
            <consortium name="EnsemblPlants"/>
        </authorList>
    </citation>
    <scope>IDENTIFICATION</scope>
    <source>
        <strain evidence="2">subsp. vulgare</strain>
    </source>
</reference>
<name>A0A8I7B8Q7_HORVV</name>
<keyword evidence="3" id="KW-1185">Reference proteome</keyword>
<dbReference type="Gramene" id="HORVU.MOREX.r2.2HG0180440.1">
    <property type="protein sequence ID" value="HORVU.MOREX.r2.2HG0180440.1.CDS.1"/>
    <property type="gene ID" value="HORVU.MOREX.r2.2HG0180440"/>
</dbReference>
<dbReference type="AlphaFoldDB" id="A0A8I7B8Q7"/>
<feature type="region of interest" description="Disordered" evidence="1">
    <location>
        <begin position="173"/>
        <end position="194"/>
    </location>
</feature>
<evidence type="ECO:0000256" key="1">
    <source>
        <dbReference type="SAM" id="MobiDB-lite"/>
    </source>
</evidence>
<dbReference type="Gramene" id="HORVU.MOREX.r3.2HG0217010.1">
    <property type="protein sequence ID" value="HORVU.MOREX.r3.2HG0217010.1.CDS1"/>
    <property type="gene ID" value="HORVU.MOREX.r3.2HG0217010"/>
</dbReference>
<dbReference type="Proteomes" id="UP000011116">
    <property type="component" value="Chromosome 2H"/>
</dbReference>
<organism evidence="2 3">
    <name type="scientific">Hordeum vulgare subsp. vulgare</name>
    <name type="common">Domesticated barley</name>
    <dbReference type="NCBI Taxonomy" id="112509"/>
    <lineage>
        <taxon>Eukaryota</taxon>
        <taxon>Viridiplantae</taxon>
        <taxon>Streptophyta</taxon>
        <taxon>Embryophyta</taxon>
        <taxon>Tracheophyta</taxon>
        <taxon>Spermatophyta</taxon>
        <taxon>Magnoliopsida</taxon>
        <taxon>Liliopsida</taxon>
        <taxon>Poales</taxon>
        <taxon>Poaceae</taxon>
        <taxon>BOP clade</taxon>
        <taxon>Pooideae</taxon>
        <taxon>Triticodae</taxon>
        <taxon>Triticeae</taxon>
        <taxon>Hordeinae</taxon>
        <taxon>Hordeum</taxon>
    </lineage>
</organism>
<dbReference type="EnsemblPlants" id="HORVU.MOREX.r3.2HG0217010.1">
    <property type="protein sequence ID" value="HORVU.MOREX.r3.2HG0217010.1.CDS1"/>
    <property type="gene ID" value="HORVU.MOREX.r3.2HG0217010"/>
</dbReference>
<accession>A0A8I7B8Q7</accession>
<sequence length="194" mass="21131">MQNPCDLLGLLLPNKFTGPTMATAPRDENRPRRFDASMSRRTIRGPAAARFVAADCDRDGHQLKPLSEHKTSLQLDGDDDETACYLQDNSRIFSLKELIDETVNGDEHRDPGAATGSQGEIRVATASVHGDGGGVAESAAGARKQLPGNVVGRRVIRLVRRYVKIKGKHAPEKNAVPSRMDGWCRDTATDRQAT</sequence>